<evidence type="ECO:0008006" key="5">
    <source>
        <dbReference type="Google" id="ProtNLM"/>
    </source>
</evidence>
<comment type="caution">
    <text evidence="3">The sequence shown here is derived from an EMBL/GenBank/DDBJ whole genome shotgun (WGS) entry which is preliminary data.</text>
</comment>
<dbReference type="AlphaFoldDB" id="A0A7J6BM36"/>
<accession>A0A7J6BM36</accession>
<gene>
    <name evidence="3" type="ORF">G5714_023733</name>
</gene>
<dbReference type="Proteomes" id="UP000579812">
    <property type="component" value="Unassembled WGS sequence"/>
</dbReference>
<feature type="compositionally biased region" description="Polar residues" evidence="1">
    <location>
        <begin position="63"/>
        <end position="78"/>
    </location>
</feature>
<evidence type="ECO:0000256" key="1">
    <source>
        <dbReference type="SAM" id="MobiDB-lite"/>
    </source>
</evidence>
<organism evidence="3 4">
    <name type="scientific">Onychostoma macrolepis</name>
    <dbReference type="NCBI Taxonomy" id="369639"/>
    <lineage>
        <taxon>Eukaryota</taxon>
        <taxon>Metazoa</taxon>
        <taxon>Chordata</taxon>
        <taxon>Craniata</taxon>
        <taxon>Vertebrata</taxon>
        <taxon>Euteleostomi</taxon>
        <taxon>Actinopterygii</taxon>
        <taxon>Neopterygii</taxon>
        <taxon>Teleostei</taxon>
        <taxon>Ostariophysi</taxon>
        <taxon>Cypriniformes</taxon>
        <taxon>Cyprinidae</taxon>
        <taxon>Acrossocheilinae</taxon>
        <taxon>Onychostoma</taxon>
    </lineage>
</organism>
<keyword evidence="2" id="KW-0732">Signal</keyword>
<evidence type="ECO:0000313" key="3">
    <source>
        <dbReference type="EMBL" id="KAF4096130.1"/>
    </source>
</evidence>
<evidence type="ECO:0000256" key="2">
    <source>
        <dbReference type="SAM" id="SignalP"/>
    </source>
</evidence>
<keyword evidence="4" id="KW-1185">Reference proteome</keyword>
<feature type="chain" id="PRO_5029705213" description="Secreted protein" evidence="2">
    <location>
        <begin position="23"/>
        <end position="96"/>
    </location>
</feature>
<proteinExistence type="predicted"/>
<reference evidence="3 4" key="1">
    <citation type="submission" date="2020-04" db="EMBL/GenBank/DDBJ databases">
        <title>Chromosome-level genome assembly of a cyprinid fish Onychostoma macrolepis by integration of Nanopore Sequencing, Bionano and Hi-C technology.</title>
        <authorList>
            <person name="Wang D."/>
        </authorList>
    </citation>
    <scope>NUCLEOTIDE SEQUENCE [LARGE SCALE GENOMIC DNA]</scope>
    <source>
        <strain evidence="3">SWU-2019</strain>
        <tissue evidence="3">Muscle</tissue>
    </source>
</reference>
<sequence length="96" mass="10156">MNPESAVLCCLLILSRRVFVLLETESDGNSVTNCKGPSSDGPRLTLAAPKAAQPSPVRKGPLQWQTLPETHGSSTTQPGCKGPREDPSDPAARSML</sequence>
<feature type="region of interest" description="Disordered" evidence="1">
    <location>
        <begin position="27"/>
        <end position="96"/>
    </location>
</feature>
<evidence type="ECO:0000313" key="4">
    <source>
        <dbReference type="Proteomes" id="UP000579812"/>
    </source>
</evidence>
<name>A0A7J6BM36_9TELE</name>
<feature type="compositionally biased region" description="Polar residues" evidence="1">
    <location>
        <begin position="27"/>
        <end position="36"/>
    </location>
</feature>
<protein>
    <recommendedName>
        <fullName evidence="5">Secreted protein</fullName>
    </recommendedName>
</protein>
<dbReference type="EMBL" id="JAAMOB010000024">
    <property type="protein sequence ID" value="KAF4096130.1"/>
    <property type="molecule type" value="Genomic_DNA"/>
</dbReference>
<feature type="signal peptide" evidence="2">
    <location>
        <begin position="1"/>
        <end position="22"/>
    </location>
</feature>